<reference evidence="2 3" key="1">
    <citation type="submission" date="2018-04" db="EMBL/GenBank/DDBJ databases">
        <authorList>
            <person name="Zhang X."/>
            <person name="Yuan J."/>
            <person name="Li F."/>
            <person name="Xiang J."/>
        </authorList>
    </citation>
    <scope>NUCLEOTIDE SEQUENCE [LARGE SCALE GENOMIC DNA]</scope>
    <source>
        <tissue evidence="2">Muscle</tissue>
    </source>
</reference>
<proteinExistence type="predicted"/>
<evidence type="ECO:0000313" key="2">
    <source>
        <dbReference type="EMBL" id="ROT65849.1"/>
    </source>
</evidence>
<accession>A0A423SNW0</accession>
<evidence type="ECO:0000313" key="3">
    <source>
        <dbReference type="Proteomes" id="UP000283509"/>
    </source>
</evidence>
<dbReference type="STRING" id="6689.A0A423SNW0"/>
<comment type="caution">
    <text evidence="2">The sequence shown here is derived from an EMBL/GenBank/DDBJ whole genome shotgun (WGS) entry which is preliminary data.</text>
</comment>
<organism evidence="2 3">
    <name type="scientific">Penaeus vannamei</name>
    <name type="common">Whiteleg shrimp</name>
    <name type="synonym">Litopenaeus vannamei</name>
    <dbReference type="NCBI Taxonomy" id="6689"/>
    <lineage>
        <taxon>Eukaryota</taxon>
        <taxon>Metazoa</taxon>
        <taxon>Ecdysozoa</taxon>
        <taxon>Arthropoda</taxon>
        <taxon>Crustacea</taxon>
        <taxon>Multicrustacea</taxon>
        <taxon>Malacostraca</taxon>
        <taxon>Eumalacostraca</taxon>
        <taxon>Eucarida</taxon>
        <taxon>Decapoda</taxon>
        <taxon>Dendrobranchiata</taxon>
        <taxon>Penaeoidea</taxon>
        <taxon>Penaeidae</taxon>
        <taxon>Penaeus</taxon>
    </lineage>
</organism>
<dbReference type="PRINTS" id="PR01217">
    <property type="entry name" value="PRICHEXTENSN"/>
</dbReference>
<feature type="compositionally biased region" description="Low complexity" evidence="1">
    <location>
        <begin position="574"/>
        <end position="587"/>
    </location>
</feature>
<feature type="region of interest" description="Disordered" evidence="1">
    <location>
        <begin position="571"/>
        <end position="628"/>
    </location>
</feature>
<gene>
    <name evidence="2" type="ORF">C7M84_016165</name>
</gene>
<keyword evidence="3" id="KW-1185">Reference proteome</keyword>
<reference evidence="2 3" key="2">
    <citation type="submission" date="2019-01" db="EMBL/GenBank/DDBJ databases">
        <title>The decoding of complex shrimp genome reveals the adaptation for benthos swimmer, frequently molting mechanism and breeding impact on genome.</title>
        <authorList>
            <person name="Sun Y."/>
            <person name="Gao Y."/>
            <person name="Yu Y."/>
        </authorList>
    </citation>
    <scope>NUCLEOTIDE SEQUENCE [LARGE SCALE GENOMIC DNA]</scope>
    <source>
        <tissue evidence="2">Muscle</tissue>
    </source>
</reference>
<dbReference type="Proteomes" id="UP000283509">
    <property type="component" value="Unassembled WGS sequence"/>
</dbReference>
<sequence>MAESSSGNPDVAMLRTLLNGAIRWGRLGIIRIMGDLLQRFTSAIGEALIPRFGRQADRDRFKQAKDAGPRACVFSSAGPQVGGGEAKEARLATCSYGRLGSVGDVESRVVFPNIGVGVWASLPGEEMGMDDAAIHVHILHISGNCRPSPPCSSPLPRRAIKCHSEEVKGEKTEELEQGCGCRASVLAAAVAGSRYWQGRGLGRVKVLARSYWPRGQGVSRVEALAGSRAVVGGHPRGRAIDTPALGKSSPPLRKFPFPPSFNSLSPSSNTLPCLLKSPSSSFLILLSLLQYPLPLSPNTLLFPPQMPPPLSSSFPSFSSIRSSVTRCDLAGFLRCDLVRFDCGDLACCGFVHLVRSNVTVFLSFATSIVPSAVTSLARFFRSNPVPFLAIELSCSRPRQNSLISRPVSGSAYLTLAAKCSPREKSPPHFTIRHVTAIASASMNFLPSLFRRLEAGVRRGGGRRTRYSPLSYVASRLCGVIQHVIGSLYYAFGSLFVLPSRLSPHTTYPNLSSCYPPPWPLLPPINHHLFSLTPSPPPPASDRQPLTHYPYPPTHRSYPIALTPTSCRNPYPLASTITPPSRSSTPTASPQPLPPLLRSSTPTASPQPLPPTALISTNRRSSAPPPQLYHYTPSLSPSHYCLPLPLPLSPPLPLPIPFPLLPSSSPYHLPLPFPHLYPSPYPLHSPSPSPSIPFIPFPTPPYPTAQPRRRAPFLAFRAQYRRDPP</sequence>
<protein>
    <submittedName>
        <fullName evidence="2">Uncharacterized protein</fullName>
    </submittedName>
</protein>
<evidence type="ECO:0000256" key="1">
    <source>
        <dbReference type="SAM" id="MobiDB-lite"/>
    </source>
</evidence>
<dbReference type="AlphaFoldDB" id="A0A423SNW0"/>
<dbReference type="EMBL" id="QCYY01003027">
    <property type="protein sequence ID" value="ROT65849.1"/>
    <property type="molecule type" value="Genomic_DNA"/>
</dbReference>
<name>A0A423SNW0_PENVA</name>